<dbReference type="GO" id="GO:0016020">
    <property type="term" value="C:membrane"/>
    <property type="evidence" value="ECO:0007669"/>
    <property type="project" value="UniProtKB-UniRule"/>
</dbReference>
<dbReference type="CDD" id="cd06462">
    <property type="entry name" value="Peptidase_S24_S26"/>
    <property type="match status" value="1"/>
</dbReference>
<dbReference type="NCBIfam" id="TIGR02228">
    <property type="entry name" value="sigpep_I_arch"/>
    <property type="match status" value="1"/>
</dbReference>
<dbReference type="STRING" id="717606.PaecuDRAFT_1519"/>
<dbReference type="EMBL" id="AEDD01000003">
    <property type="protein sequence ID" value="EFM11911.1"/>
    <property type="molecule type" value="Genomic_DNA"/>
</dbReference>
<keyword evidence="3" id="KW-1185">Reference proteome</keyword>
<dbReference type="OrthoDB" id="2860586at2"/>
<evidence type="ECO:0000313" key="3">
    <source>
        <dbReference type="Proteomes" id="UP000005387"/>
    </source>
</evidence>
<organism evidence="2 3">
    <name type="scientific">Paenibacillus curdlanolyticus YK9</name>
    <dbReference type="NCBI Taxonomy" id="717606"/>
    <lineage>
        <taxon>Bacteria</taxon>
        <taxon>Bacillati</taxon>
        <taxon>Bacillota</taxon>
        <taxon>Bacilli</taxon>
        <taxon>Bacillales</taxon>
        <taxon>Paenibacillaceae</taxon>
        <taxon>Paenibacillus</taxon>
    </lineage>
</organism>
<accession>E0I795</accession>
<dbReference type="AlphaFoldDB" id="E0I795"/>
<reference evidence="2 3" key="1">
    <citation type="submission" date="2010-07" db="EMBL/GenBank/DDBJ databases">
        <title>The draft genome of Paenibacillus curdlanolyticus YK9.</title>
        <authorList>
            <consortium name="US DOE Joint Genome Institute (JGI-PGF)"/>
            <person name="Lucas S."/>
            <person name="Copeland A."/>
            <person name="Lapidus A."/>
            <person name="Cheng J.-F."/>
            <person name="Bruce D."/>
            <person name="Goodwin L."/>
            <person name="Pitluck S."/>
            <person name="Land M.L."/>
            <person name="Hauser L."/>
            <person name="Chang Y.-J."/>
            <person name="Jeffries C."/>
            <person name="Anderson I.J."/>
            <person name="Johnson E."/>
            <person name="Loganathan U."/>
            <person name="Mulhopadhyay B."/>
            <person name="Kyrpides N."/>
            <person name="Woyke T.J."/>
        </authorList>
    </citation>
    <scope>NUCLEOTIDE SEQUENCE [LARGE SCALE GENOMIC DNA]</scope>
    <source>
        <strain evidence="2 3">YK9</strain>
    </source>
</reference>
<dbReference type="GO" id="GO:0006465">
    <property type="term" value="P:signal peptide processing"/>
    <property type="evidence" value="ECO:0007669"/>
    <property type="project" value="UniProtKB-UniRule"/>
</dbReference>
<dbReference type="Proteomes" id="UP000005387">
    <property type="component" value="Unassembled WGS sequence"/>
</dbReference>
<dbReference type="GO" id="GO:0004252">
    <property type="term" value="F:serine-type endopeptidase activity"/>
    <property type="evidence" value="ECO:0007669"/>
    <property type="project" value="UniProtKB-UniRule"/>
</dbReference>
<proteinExistence type="predicted"/>
<dbReference type="RefSeq" id="WP_006037530.1">
    <property type="nucleotide sequence ID" value="NZ_AEDD01000003.1"/>
</dbReference>
<dbReference type="GO" id="GO:0009003">
    <property type="term" value="F:signal peptidase activity"/>
    <property type="evidence" value="ECO:0007669"/>
    <property type="project" value="UniProtKB-EC"/>
</dbReference>
<protein>
    <recommendedName>
        <fullName evidence="1">Signal peptidase I</fullName>
        <ecNumber evidence="1">3.4.21.89</ecNumber>
    </recommendedName>
</protein>
<gene>
    <name evidence="2" type="ORF">PaecuDRAFT_1519</name>
</gene>
<evidence type="ECO:0000313" key="2">
    <source>
        <dbReference type="EMBL" id="EFM11911.1"/>
    </source>
</evidence>
<name>E0I795_9BACL</name>
<dbReference type="eggNOG" id="COG0681">
    <property type="taxonomic scope" value="Bacteria"/>
</dbReference>
<evidence type="ECO:0000256" key="1">
    <source>
        <dbReference type="NCBIfam" id="TIGR02228"/>
    </source>
</evidence>
<sequence length="147" mass="17161">MHDIAPLVAGWIDQRGRIELPSFGISMYPLIQQGNVSTFVKVSSEELRIGDVCLFITQQELMVAHRLRAIVTKDGETQYIFKGDTSYANDDPVPYKRIIGRFVRVNRNGVWLTPDHWKFRIFSWLAMHMPKWPGLMNRYIRSRWGHA</sequence>
<dbReference type="EC" id="3.4.21.89" evidence="1"/>
<dbReference type="InterPro" id="IPR001733">
    <property type="entry name" value="Peptidase_S26B"/>
</dbReference>